<proteinExistence type="predicted"/>
<keyword evidence="8" id="KW-1185">Reference proteome</keyword>
<dbReference type="GO" id="GO:0008273">
    <property type="term" value="F:calcium, potassium:sodium antiporter activity"/>
    <property type="evidence" value="ECO:0007669"/>
    <property type="project" value="TreeGrafter"/>
</dbReference>
<name>A8ZVI1_DESOH</name>
<feature type="transmembrane region" description="Helical" evidence="5">
    <location>
        <begin position="74"/>
        <end position="95"/>
    </location>
</feature>
<feature type="transmembrane region" description="Helical" evidence="5">
    <location>
        <begin position="202"/>
        <end position="221"/>
    </location>
</feature>
<dbReference type="InterPro" id="IPR044880">
    <property type="entry name" value="NCX_ion-bd_dom_sf"/>
</dbReference>
<keyword evidence="3 5" id="KW-1133">Transmembrane helix</keyword>
<evidence type="ECO:0000313" key="7">
    <source>
        <dbReference type="EMBL" id="ABW68168.1"/>
    </source>
</evidence>
<keyword evidence="4 5" id="KW-0472">Membrane</keyword>
<evidence type="ECO:0000313" key="8">
    <source>
        <dbReference type="Proteomes" id="UP000008561"/>
    </source>
</evidence>
<evidence type="ECO:0000256" key="1">
    <source>
        <dbReference type="ARBA" id="ARBA00004141"/>
    </source>
</evidence>
<dbReference type="GO" id="GO:0005262">
    <property type="term" value="F:calcium channel activity"/>
    <property type="evidence" value="ECO:0007669"/>
    <property type="project" value="TreeGrafter"/>
</dbReference>
<keyword evidence="2 5" id="KW-0812">Transmembrane</keyword>
<dbReference type="InterPro" id="IPR004837">
    <property type="entry name" value="NaCa_Exmemb"/>
</dbReference>
<feature type="transmembrane region" description="Helical" evidence="5">
    <location>
        <begin position="107"/>
        <end position="126"/>
    </location>
</feature>
<dbReference type="eggNOG" id="COG0530">
    <property type="taxonomic scope" value="Bacteria"/>
</dbReference>
<feature type="transmembrane region" description="Helical" evidence="5">
    <location>
        <begin position="12"/>
        <end position="33"/>
    </location>
</feature>
<dbReference type="GO" id="GO:0006874">
    <property type="term" value="P:intracellular calcium ion homeostasis"/>
    <property type="evidence" value="ECO:0007669"/>
    <property type="project" value="TreeGrafter"/>
</dbReference>
<dbReference type="AlphaFoldDB" id="A8ZVI1"/>
<feature type="transmembrane region" description="Helical" evidence="5">
    <location>
        <begin position="309"/>
        <end position="327"/>
    </location>
</feature>
<evidence type="ECO:0000256" key="2">
    <source>
        <dbReference type="ARBA" id="ARBA00022692"/>
    </source>
</evidence>
<gene>
    <name evidence="7" type="ordered locus">Dole_2364</name>
</gene>
<dbReference type="OrthoDB" id="9794225at2"/>
<feature type="domain" description="Sodium/calcium exchanger membrane region" evidence="6">
    <location>
        <begin position="205"/>
        <end position="349"/>
    </location>
</feature>
<dbReference type="PANTHER" id="PTHR10846:SF8">
    <property type="entry name" value="INNER MEMBRANE PROTEIN YRBG"/>
    <property type="match status" value="1"/>
</dbReference>
<dbReference type="HOGENOM" id="CLU_007948_5_0_7"/>
<dbReference type="Gene3D" id="1.20.1420.30">
    <property type="entry name" value="NCX, central ion-binding region"/>
    <property type="match status" value="1"/>
</dbReference>
<dbReference type="NCBIfam" id="TIGR00367">
    <property type="entry name" value="calcium/sodium antiporter"/>
    <property type="match status" value="1"/>
</dbReference>
<dbReference type="GO" id="GO:0005886">
    <property type="term" value="C:plasma membrane"/>
    <property type="evidence" value="ECO:0007669"/>
    <property type="project" value="TreeGrafter"/>
</dbReference>
<dbReference type="EMBL" id="CP000859">
    <property type="protein sequence ID" value="ABW68168.1"/>
    <property type="molecule type" value="Genomic_DNA"/>
</dbReference>
<evidence type="ECO:0000256" key="5">
    <source>
        <dbReference type="SAM" id="Phobius"/>
    </source>
</evidence>
<dbReference type="RefSeq" id="WP_012175780.1">
    <property type="nucleotide sequence ID" value="NC_009943.1"/>
</dbReference>
<feature type="transmembrane region" description="Helical" evidence="5">
    <location>
        <begin position="266"/>
        <end position="289"/>
    </location>
</feature>
<dbReference type="STRING" id="96561.Dole_2364"/>
<accession>A8ZVI1</accession>
<feature type="transmembrane region" description="Helical" evidence="5">
    <location>
        <begin position="45"/>
        <end position="68"/>
    </location>
</feature>
<dbReference type="InterPro" id="IPR004481">
    <property type="entry name" value="K/Na/Ca-exchanger"/>
</dbReference>
<sequence length="353" mass="37317">MTAVFDLVVIGFAIYLLTLVANHFFMTSLDGIAARLKLSPSVAGATLMAAGSSAPELAIAMVALFTQGGTHSDIGIGTIVGSAVFNILVITGVCAVIRTAHITLKAIIRDTGFYLAGIGVMLYVFIDGEITPLEPLLLVGAYGIYLIAVFRFPGDSFEVYEHGPEETPLIETRWKTILLWRMVNRTVKQTVGLITGDPGQHYIRAFLASIAIIIVLSKLLVDHAVSLSQIMGLPPVVIGLTVLAAGTSAPDLIASMIAVRRGHGDMAVANAIGSNTFDILIGLGLPWLVALGFTGRSVIPVGTSNLLESVFILIGTVLVLFGFLAVNRQLGRKAGITLLMIYAGYVAWIVAGQ</sequence>
<dbReference type="PANTHER" id="PTHR10846">
    <property type="entry name" value="SODIUM/POTASSIUM/CALCIUM EXCHANGER"/>
    <property type="match status" value="1"/>
</dbReference>
<feature type="domain" description="Sodium/calcium exchanger membrane region" evidence="6">
    <location>
        <begin position="11"/>
        <end position="150"/>
    </location>
</feature>
<evidence type="ECO:0000259" key="6">
    <source>
        <dbReference type="Pfam" id="PF01699"/>
    </source>
</evidence>
<evidence type="ECO:0000256" key="3">
    <source>
        <dbReference type="ARBA" id="ARBA00022989"/>
    </source>
</evidence>
<dbReference type="Pfam" id="PF01699">
    <property type="entry name" value="Na_Ca_ex"/>
    <property type="match status" value="2"/>
</dbReference>
<feature type="transmembrane region" description="Helical" evidence="5">
    <location>
        <begin position="132"/>
        <end position="150"/>
    </location>
</feature>
<comment type="subcellular location">
    <subcellularLocation>
        <location evidence="1">Membrane</location>
        <topology evidence="1">Multi-pass membrane protein</topology>
    </subcellularLocation>
</comment>
<reference evidence="7 8" key="1">
    <citation type="submission" date="2007-10" db="EMBL/GenBank/DDBJ databases">
        <title>Complete sequence of Desulfococcus oleovorans Hxd3.</title>
        <authorList>
            <consortium name="US DOE Joint Genome Institute"/>
            <person name="Copeland A."/>
            <person name="Lucas S."/>
            <person name="Lapidus A."/>
            <person name="Barry K."/>
            <person name="Glavina del Rio T."/>
            <person name="Dalin E."/>
            <person name="Tice H."/>
            <person name="Pitluck S."/>
            <person name="Kiss H."/>
            <person name="Brettin T."/>
            <person name="Bruce D."/>
            <person name="Detter J.C."/>
            <person name="Han C."/>
            <person name="Schmutz J."/>
            <person name="Larimer F."/>
            <person name="Land M."/>
            <person name="Hauser L."/>
            <person name="Kyrpides N."/>
            <person name="Kim E."/>
            <person name="Wawrik B."/>
            <person name="Richardson P."/>
        </authorList>
    </citation>
    <scope>NUCLEOTIDE SEQUENCE [LARGE SCALE GENOMIC DNA]</scope>
    <source>
        <strain evidence="8">DSM 6200 / JCM 39069 / Hxd3</strain>
    </source>
</reference>
<organism evidence="7 8">
    <name type="scientific">Desulfosudis oleivorans (strain DSM 6200 / JCM 39069 / Hxd3)</name>
    <name type="common">Desulfococcus oleovorans</name>
    <dbReference type="NCBI Taxonomy" id="96561"/>
    <lineage>
        <taxon>Bacteria</taxon>
        <taxon>Pseudomonadati</taxon>
        <taxon>Thermodesulfobacteriota</taxon>
        <taxon>Desulfobacteria</taxon>
        <taxon>Desulfobacterales</taxon>
        <taxon>Desulfosudaceae</taxon>
        <taxon>Desulfosudis</taxon>
    </lineage>
</organism>
<feature type="transmembrane region" description="Helical" evidence="5">
    <location>
        <begin position="233"/>
        <end position="254"/>
    </location>
</feature>
<dbReference type="KEGG" id="dol:Dole_2364"/>
<evidence type="ECO:0000256" key="4">
    <source>
        <dbReference type="ARBA" id="ARBA00023136"/>
    </source>
</evidence>
<protein>
    <submittedName>
        <fullName evidence="7">Na+/Ca+ antiporter, CaCA family</fullName>
    </submittedName>
</protein>
<dbReference type="Proteomes" id="UP000008561">
    <property type="component" value="Chromosome"/>
</dbReference>
<feature type="transmembrane region" description="Helical" evidence="5">
    <location>
        <begin position="334"/>
        <end position="351"/>
    </location>
</feature>